<name>A0A0A9BB56_ARUDO</name>
<reference evidence="1" key="2">
    <citation type="journal article" date="2015" name="Data Brief">
        <title>Shoot transcriptome of the giant reed, Arundo donax.</title>
        <authorList>
            <person name="Barrero R.A."/>
            <person name="Guerrero F.D."/>
            <person name="Moolhuijzen P."/>
            <person name="Goolsby J.A."/>
            <person name="Tidwell J."/>
            <person name="Bellgard S.E."/>
            <person name="Bellgard M.I."/>
        </authorList>
    </citation>
    <scope>NUCLEOTIDE SEQUENCE</scope>
    <source>
        <tissue evidence="1">Shoot tissue taken approximately 20 cm above the soil surface</tissue>
    </source>
</reference>
<proteinExistence type="predicted"/>
<accession>A0A0A9BB56</accession>
<organism evidence="1">
    <name type="scientific">Arundo donax</name>
    <name type="common">Giant reed</name>
    <name type="synonym">Donax arundinaceus</name>
    <dbReference type="NCBI Taxonomy" id="35708"/>
    <lineage>
        <taxon>Eukaryota</taxon>
        <taxon>Viridiplantae</taxon>
        <taxon>Streptophyta</taxon>
        <taxon>Embryophyta</taxon>
        <taxon>Tracheophyta</taxon>
        <taxon>Spermatophyta</taxon>
        <taxon>Magnoliopsida</taxon>
        <taxon>Liliopsida</taxon>
        <taxon>Poales</taxon>
        <taxon>Poaceae</taxon>
        <taxon>PACMAD clade</taxon>
        <taxon>Arundinoideae</taxon>
        <taxon>Arundineae</taxon>
        <taxon>Arundo</taxon>
    </lineage>
</organism>
<reference evidence="1" key="1">
    <citation type="submission" date="2014-09" db="EMBL/GenBank/DDBJ databases">
        <authorList>
            <person name="Magalhaes I.L.F."/>
            <person name="Oliveira U."/>
            <person name="Santos F.R."/>
            <person name="Vidigal T.H.D.A."/>
            <person name="Brescovit A.D."/>
            <person name="Santos A.J."/>
        </authorList>
    </citation>
    <scope>NUCLEOTIDE SEQUENCE</scope>
    <source>
        <tissue evidence="1">Shoot tissue taken approximately 20 cm above the soil surface</tissue>
    </source>
</reference>
<protein>
    <submittedName>
        <fullName evidence="1">Uncharacterized protein</fullName>
    </submittedName>
</protein>
<sequence>MVLIRNKFCNDGG</sequence>
<evidence type="ECO:0000313" key="1">
    <source>
        <dbReference type="EMBL" id="JAD61184.1"/>
    </source>
</evidence>
<dbReference type="EMBL" id="GBRH01236711">
    <property type="protein sequence ID" value="JAD61184.1"/>
    <property type="molecule type" value="Transcribed_RNA"/>
</dbReference>